<sequence length="52" mass="5873">MYHCSQCHPGAYAVGLICFLSWYQSMKSCVQGRPPACYGKIEFHFLASKHCS</sequence>
<protein>
    <submittedName>
        <fullName evidence="1">Uncharacterized protein</fullName>
    </submittedName>
</protein>
<organism evidence="1">
    <name type="scientific">Rhizophora mucronata</name>
    <name type="common">Asiatic mangrove</name>
    <dbReference type="NCBI Taxonomy" id="61149"/>
    <lineage>
        <taxon>Eukaryota</taxon>
        <taxon>Viridiplantae</taxon>
        <taxon>Streptophyta</taxon>
        <taxon>Embryophyta</taxon>
        <taxon>Tracheophyta</taxon>
        <taxon>Spermatophyta</taxon>
        <taxon>Magnoliopsida</taxon>
        <taxon>eudicotyledons</taxon>
        <taxon>Gunneridae</taxon>
        <taxon>Pentapetalae</taxon>
        <taxon>rosids</taxon>
        <taxon>fabids</taxon>
        <taxon>Malpighiales</taxon>
        <taxon>Rhizophoraceae</taxon>
        <taxon>Rhizophora</taxon>
    </lineage>
</organism>
<accession>A0A2P2QNJ2</accession>
<reference evidence="1" key="1">
    <citation type="submission" date="2018-02" db="EMBL/GenBank/DDBJ databases">
        <title>Rhizophora mucronata_Transcriptome.</title>
        <authorList>
            <person name="Meera S.P."/>
            <person name="Sreeshan A."/>
            <person name="Augustine A."/>
        </authorList>
    </citation>
    <scope>NUCLEOTIDE SEQUENCE</scope>
    <source>
        <tissue evidence="1">Leaf</tissue>
    </source>
</reference>
<dbReference type="EMBL" id="GGEC01087990">
    <property type="protein sequence ID" value="MBX68474.1"/>
    <property type="molecule type" value="Transcribed_RNA"/>
</dbReference>
<evidence type="ECO:0000313" key="1">
    <source>
        <dbReference type="EMBL" id="MBX68474.1"/>
    </source>
</evidence>
<name>A0A2P2QNJ2_RHIMU</name>
<dbReference type="AlphaFoldDB" id="A0A2P2QNJ2"/>
<proteinExistence type="predicted"/>